<evidence type="ECO:0000256" key="1">
    <source>
        <dbReference type="ARBA" id="ARBA00022884"/>
    </source>
</evidence>
<dbReference type="OrthoDB" id="339151at2759"/>
<dbReference type="GO" id="GO:0005829">
    <property type="term" value="C:cytosol"/>
    <property type="evidence" value="ECO:0007669"/>
    <property type="project" value="TreeGrafter"/>
</dbReference>
<dbReference type="AlphaFoldDB" id="A0A1R1YPE2"/>
<dbReference type="InterPro" id="IPR018222">
    <property type="entry name" value="Nuclear_transport_factor_2_euk"/>
</dbReference>
<dbReference type="Pfam" id="PF02136">
    <property type="entry name" value="NTF2"/>
    <property type="match status" value="1"/>
</dbReference>
<name>A0A1R1YPE2_9FUNG</name>
<dbReference type="GO" id="GO:1990861">
    <property type="term" value="C:Ubp3-Bre5 deubiquitination complex"/>
    <property type="evidence" value="ECO:0007669"/>
    <property type="project" value="TreeGrafter"/>
</dbReference>
<protein>
    <submittedName>
        <fullName evidence="6">Putative G3BP-like protein</fullName>
    </submittedName>
</protein>
<dbReference type="CDD" id="cd00780">
    <property type="entry name" value="NTF2"/>
    <property type="match status" value="1"/>
</dbReference>
<dbReference type="InterPro" id="IPR012677">
    <property type="entry name" value="Nucleotide-bd_a/b_plait_sf"/>
</dbReference>
<sequence length="438" mass="47069">MSVEASKTKSSTDSTVRIDANSVGWYFAKKYYTTLNEDPGVMHCFYSKGSSCIHGTEGERIAPAVGNSEIHKLFISSGFDRCKVRLSNIESLDLVDGLILVQSIGEMANEGQSYKRFVQTFLLERSENRYYCKNDILRFLKDYNEKGSTTSVEAWKENELESTTASAPKVYDMPTPSNANESATPALPKQSAQSQGLPNEAPLYKMPEPTQSPLDSGSPASQEKAAPAPIPASDAKTAAPQKEEAPKAEQSAPAPPKAPSSWANLAAANSNKWGSAASKVEGTAVPAASPAHQSNSSNSNQGAANRGGPSNDRSKPRKKELYPIYVKNIPVKADNNSLTKAFAKFGAVTSIEILQAGNAVIDFASLDAQKSALTSRTMNLDLGGSFQPVVVTIEERRGPSRDFKGTRGNNSQRGSNDYERSGSSRGRTGGRPRSNNKQ</sequence>
<dbReference type="Pfam" id="PF00076">
    <property type="entry name" value="RRM_1"/>
    <property type="match status" value="1"/>
</dbReference>
<feature type="region of interest" description="Disordered" evidence="3">
    <location>
        <begin position="394"/>
        <end position="438"/>
    </location>
</feature>
<dbReference type="Gene3D" id="3.10.450.50">
    <property type="match status" value="1"/>
</dbReference>
<dbReference type="SUPFAM" id="SSF54427">
    <property type="entry name" value="NTF2-like"/>
    <property type="match status" value="1"/>
</dbReference>
<dbReference type="PROSITE" id="PS50177">
    <property type="entry name" value="NTF2_DOMAIN"/>
    <property type="match status" value="1"/>
</dbReference>
<dbReference type="PROSITE" id="PS50102">
    <property type="entry name" value="RRM"/>
    <property type="match status" value="1"/>
</dbReference>
<dbReference type="GO" id="GO:0003729">
    <property type="term" value="F:mRNA binding"/>
    <property type="evidence" value="ECO:0007669"/>
    <property type="project" value="TreeGrafter"/>
</dbReference>
<evidence type="ECO:0000256" key="2">
    <source>
        <dbReference type="PROSITE-ProRule" id="PRU00176"/>
    </source>
</evidence>
<dbReference type="CDD" id="cd00590">
    <property type="entry name" value="RRM_SF"/>
    <property type="match status" value="1"/>
</dbReference>
<dbReference type="PANTHER" id="PTHR10693:SF20">
    <property type="entry name" value="AT27578P"/>
    <property type="match status" value="1"/>
</dbReference>
<dbReference type="InterPro" id="IPR032710">
    <property type="entry name" value="NTF2-like_dom_sf"/>
</dbReference>
<feature type="compositionally biased region" description="Basic and acidic residues" evidence="3">
    <location>
        <begin position="394"/>
        <end position="405"/>
    </location>
</feature>
<feature type="domain" description="NTF2" evidence="5">
    <location>
        <begin position="23"/>
        <end position="139"/>
    </location>
</feature>
<evidence type="ECO:0000313" key="6">
    <source>
        <dbReference type="EMBL" id="OMJ28616.1"/>
    </source>
</evidence>
<evidence type="ECO:0000259" key="4">
    <source>
        <dbReference type="PROSITE" id="PS50102"/>
    </source>
</evidence>
<dbReference type="InterPro" id="IPR002075">
    <property type="entry name" value="NTF2_dom"/>
</dbReference>
<comment type="caution">
    <text evidence="6">The sequence shown here is derived from an EMBL/GenBank/DDBJ whole genome shotgun (WGS) entry which is preliminary data.</text>
</comment>
<accession>A0A1R1YPE2</accession>
<feature type="compositionally biased region" description="Low complexity" evidence="3">
    <location>
        <begin position="286"/>
        <end position="304"/>
    </location>
</feature>
<dbReference type="InterPro" id="IPR035979">
    <property type="entry name" value="RBD_domain_sf"/>
</dbReference>
<dbReference type="GO" id="GO:0016579">
    <property type="term" value="P:protein deubiquitination"/>
    <property type="evidence" value="ECO:0007669"/>
    <property type="project" value="TreeGrafter"/>
</dbReference>
<feature type="region of interest" description="Disordered" evidence="3">
    <location>
        <begin position="150"/>
        <end position="318"/>
    </location>
</feature>
<feature type="compositionally biased region" description="Low complexity" evidence="3">
    <location>
        <begin position="259"/>
        <end position="271"/>
    </location>
</feature>
<dbReference type="PANTHER" id="PTHR10693">
    <property type="entry name" value="RAS GTPASE-ACTIVATING PROTEIN-BINDING PROTEIN"/>
    <property type="match status" value="1"/>
</dbReference>
<feature type="compositionally biased region" description="Basic residues" evidence="3">
    <location>
        <begin position="428"/>
        <end position="438"/>
    </location>
</feature>
<feature type="domain" description="RRM" evidence="4">
    <location>
        <begin position="322"/>
        <end position="396"/>
    </location>
</feature>
<dbReference type="SUPFAM" id="SSF54928">
    <property type="entry name" value="RNA-binding domain, RBD"/>
    <property type="match status" value="1"/>
</dbReference>
<organism evidence="6 7">
    <name type="scientific">Smittium culicis</name>
    <dbReference type="NCBI Taxonomy" id="133412"/>
    <lineage>
        <taxon>Eukaryota</taxon>
        <taxon>Fungi</taxon>
        <taxon>Fungi incertae sedis</taxon>
        <taxon>Zoopagomycota</taxon>
        <taxon>Kickxellomycotina</taxon>
        <taxon>Harpellomycetes</taxon>
        <taxon>Harpellales</taxon>
        <taxon>Legeriomycetaceae</taxon>
        <taxon>Smittium</taxon>
    </lineage>
</organism>
<dbReference type="EMBL" id="LSSM01000528">
    <property type="protein sequence ID" value="OMJ28616.1"/>
    <property type="molecule type" value="Genomic_DNA"/>
</dbReference>
<dbReference type="Gene3D" id="3.30.70.330">
    <property type="match status" value="1"/>
</dbReference>
<dbReference type="InterPro" id="IPR000504">
    <property type="entry name" value="RRM_dom"/>
</dbReference>
<keyword evidence="7" id="KW-1185">Reference proteome</keyword>
<dbReference type="Proteomes" id="UP000187429">
    <property type="component" value="Unassembled WGS sequence"/>
</dbReference>
<dbReference type="GO" id="GO:0034517">
    <property type="term" value="P:ribophagy"/>
    <property type="evidence" value="ECO:0007669"/>
    <property type="project" value="TreeGrafter"/>
</dbReference>
<dbReference type="GO" id="GO:1990904">
    <property type="term" value="C:ribonucleoprotein complex"/>
    <property type="evidence" value="ECO:0007669"/>
    <property type="project" value="TreeGrafter"/>
</dbReference>
<gene>
    <name evidence="6" type="ORF">AYI69_g1903</name>
</gene>
<reference evidence="7" key="1">
    <citation type="submission" date="2017-01" db="EMBL/GenBank/DDBJ databases">
        <authorList>
            <person name="Wang Y."/>
            <person name="White M."/>
            <person name="Kvist S."/>
            <person name="Moncalvo J.-M."/>
        </authorList>
    </citation>
    <scope>NUCLEOTIDE SEQUENCE [LARGE SCALE GENOMIC DNA]</scope>
    <source>
        <strain evidence="7">ID-206-W2</strain>
    </source>
</reference>
<dbReference type="InterPro" id="IPR039539">
    <property type="entry name" value="Ras_GTPase_bind_prot"/>
</dbReference>
<feature type="compositionally biased region" description="Polar residues" evidence="3">
    <location>
        <begin position="209"/>
        <end position="221"/>
    </location>
</feature>
<keyword evidence="1 2" id="KW-0694">RNA-binding</keyword>
<evidence type="ECO:0000313" key="7">
    <source>
        <dbReference type="Proteomes" id="UP000187429"/>
    </source>
</evidence>
<evidence type="ECO:0000259" key="5">
    <source>
        <dbReference type="PROSITE" id="PS50177"/>
    </source>
</evidence>
<evidence type="ECO:0000256" key="3">
    <source>
        <dbReference type="SAM" id="MobiDB-lite"/>
    </source>
</evidence>
<proteinExistence type="predicted"/>